<dbReference type="EMBL" id="AK416956">
    <property type="protein sequence ID" value="BAN20171.1"/>
    <property type="molecule type" value="mRNA"/>
</dbReference>
<feature type="signal peptide" evidence="1">
    <location>
        <begin position="1"/>
        <end position="19"/>
    </location>
</feature>
<reference evidence="2" key="1">
    <citation type="journal article" date="2013" name="PLoS ONE">
        <title>Gene expression in gut symbiotic organ of stinkbug affected by extracellular bacterial symbiont.</title>
        <authorList>
            <person name="Futahashi R."/>
            <person name="Tanaka K."/>
            <person name="Tanahashi M."/>
            <person name="Nikoh N."/>
            <person name="Kikuchi Y."/>
            <person name="Lee B.L."/>
            <person name="Fukatsu T."/>
        </authorList>
    </citation>
    <scope>NUCLEOTIDE SEQUENCE</scope>
    <source>
        <tissue evidence="2">Midgut</tissue>
    </source>
</reference>
<organism evidence="2">
    <name type="scientific">Riptortus pedestris</name>
    <name type="common">Bean bug</name>
    <dbReference type="NCBI Taxonomy" id="329032"/>
    <lineage>
        <taxon>Eukaryota</taxon>
        <taxon>Metazoa</taxon>
        <taxon>Ecdysozoa</taxon>
        <taxon>Arthropoda</taxon>
        <taxon>Hexapoda</taxon>
        <taxon>Insecta</taxon>
        <taxon>Pterygota</taxon>
        <taxon>Neoptera</taxon>
        <taxon>Paraneoptera</taxon>
        <taxon>Hemiptera</taxon>
        <taxon>Heteroptera</taxon>
        <taxon>Panheteroptera</taxon>
        <taxon>Pentatomomorpha</taxon>
        <taxon>Coreoidea</taxon>
        <taxon>Alydidae</taxon>
        <taxon>Riptortus</taxon>
    </lineage>
</organism>
<accession>R4WMU9</accession>
<protein>
    <submittedName>
        <fullName evidence="2">Uncharacterized protein</fullName>
    </submittedName>
</protein>
<evidence type="ECO:0000256" key="1">
    <source>
        <dbReference type="SAM" id="SignalP"/>
    </source>
</evidence>
<feature type="chain" id="PRO_5004372612" evidence="1">
    <location>
        <begin position="20"/>
        <end position="184"/>
    </location>
</feature>
<name>R4WMU9_RIPPE</name>
<sequence length="184" mass="20196">MTLSVSLIFGLAIIQGILGAQIAPKVADEYFSEISSEIYGNNPSEDELSNFEDLLLTKVVELLFIKPALSQIEDMVQSGYIEECAKLISTLKTIPKVAKDVAAAVKVVAKDGGAELKKLFKCRSLECVRKMEFEIRDFVNSIPDSLRPSLREVKNLVLTAKGELEECLGIIDSSTTTTKPKNIL</sequence>
<dbReference type="AlphaFoldDB" id="R4WMU9"/>
<keyword evidence="1" id="KW-0732">Signal</keyword>
<proteinExistence type="evidence at transcript level"/>
<evidence type="ECO:0000313" key="2">
    <source>
        <dbReference type="EMBL" id="BAN20171.1"/>
    </source>
</evidence>